<feature type="binding site" evidence="11">
    <location>
        <position position="139"/>
    </location>
    <ligand>
        <name>Zn(2+)</name>
        <dbReference type="ChEBI" id="CHEBI:29105"/>
    </ligand>
</feature>
<dbReference type="InterPro" id="IPR036388">
    <property type="entry name" value="WH-like_DNA-bd_sf"/>
</dbReference>
<protein>
    <submittedName>
        <fullName evidence="12">Ferric uptake regulation protein</fullName>
    </submittedName>
</protein>
<evidence type="ECO:0000256" key="3">
    <source>
        <dbReference type="ARBA" id="ARBA00011738"/>
    </source>
</evidence>
<evidence type="ECO:0000256" key="7">
    <source>
        <dbReference type="ARBA" id="ARBA00022833"/>
    </source>
</evidence>
<dbReference type="GO" id="GO:0003700">
    <property type="term" value="F:DNA-binding transcription factor activity"/>
    <property type="evidence" value="ECO:0007669"/>
    <property type="project" value="InterPro"/>
</dbReference>
<feature type="binding site" evidence="11">
    <location>
        <position position="142"/>
    </location>
    <ligand>
        <name>Zn(2+)</name>
        <dbReference type="ChEBI" id="CHEBI:29105"/>
    </ligand>
</feature>
<dbReference type="GO" id="GO:0045892">
    <property type="term" value="P:negative regulation of DNA-templated transcription"/>
    <property type="evidence" value="ECO:0007669"/>
    <property type="project" value="TreeGrafter"/>
</dbReference>
<evidence type="ECO:0000256" key="8">
    <source>
        <dbReference type="ARBA" id="ARBA00023015"/>
    </source>
</evidence>
<dbReference type="CDD" id="cd07153">
    <property type="entry name" value="Fur_like"/>
    <property type="match status" value="1"/>
</dbReference>
<evidence type="ECO:0000256" key="2">
    <source>
        <dbReference type="ARBA" id="ARBA00007957"/>
    </source>
</evidence>
<dbReference type="GO" id="GO:0000976">
    <property type="term" value="F:transcription cis-regulatory region binding"/>
    <property type="evidence" value="ECO:0007669"/>
    <property type="project" value="TreeGrafter"/>
</dbReference>
<proteinExistence type="inferred from homology"/>
<dbReference type="InterPro" id="IPR043135">
    <property type="entry name" value="Fur_C"/>
</dbReference>
<gene>
    <name evidence="12" type="primary">fur</name>
    <name evidence="12" type="ORF">NO2_0720</name>
</gene>
<reference evidence="12 13" key="1">
    <citation type="journal article" date="2019" name="ISME J.">
        <title>Genome analyses of uncultured TG2/ZB3 bacteria in 'Margulisbacteria' specifically attached to ectosymbiotic spirochetes of protists in the termite gut.</title>
        <authorList>
            <person name="Utami Y.D."/>
            <person name="Kuwahara H."/>
            <person name="Igai K."/>
            <person name="Murakami T."/>
            <person name="Sugaya K."/>
            <person name="Morikawa T."/>
            <person name="Nagura Y."/>
            <person name="Yuki M."/>
            <person name="Deevong P."/>
            <person name="Inoue T."/>
            <person name="Kihara K."/>
            <person name="Lo N."/>
            <person name="Yamada A."/>
            <person name="Ohkuma M."/>
            <person name="Hongoh Y."/>
        </authorList>
    </citation>
    <scope>NUCLEOTIDE SEQUENCE [LARGE SCALE GENOMIC DNA]</scope>
    <source>
        <strain evidence="12">NkOx7-02</strain>
    </source>
</reference>
<feature type="binding site" evidence="11">
    <location>
        <position position="102"/>
    </location>
    <ligand>
        <name>Zn(2+)</name>
        <dbReference type="ChEBI" id="CHEBI:29105"/>
    </ligand>
</feature>
<comment type="similarity">
    <text evidence="2">Belongs to the Fur family.</text>
</comment>
<comment type="cofactor">
    <cofactor evidence="11">
        <name>Zn(2+)</name>
        <dbReference type="ChEBI" id="CHEBI:29105"/>
    </cofactor>
    <text evidence="11">Binds 1 zinc ion per subunit.</text>
</comment>
<evidence type="ECO:0000313" key="12">
    <source>
        <dbReference type="EMBL" id="GBR76113.1"/>
    </source>
</evidence>
<dbReference type="Gene3D" id="3.30.1490.190">
    <property type="match status" value="1"/>
</dbReference>
<accession>A0A388TGA9</accession>
<dbReference type="Gene3D" id="1.10.10.10">
    <property type="entry name" value="Winged helix-like DNA-binding domain superfamily/Winged helix DNA-binding domain"/>
    <property type="match status" value="1"/>
</dbReference>
<dbReference type="InterPro" id="IPR002481">
    <property type="entry name" value="FUR"/>
</dbReference>
<dbReference type="EMBL" id="BGZO01000016">
    <property type="protein sequence ID" value="GBR76113.1"/>
    <property type="molecule type" value="Genomic_DNA"/>
</dbReference>
<evidence type="ECO:0000256" key="4">
    <source>
        <dbReference type="ARBA" id="ARBA00022490"/>
    </source>
</evidence>
<dbReference type="Pfam" id="PF01475">
    <property type="entry name" value="FUR"/>
    <property type="match status" value="1"/>
</dbReference>
<comment type="subunit">
    <text evidence="3">Homodimer.</text>
</comment>
<keyword evidence="7 11" id="KW-0862">Zinc</keyword>
<dbReference type="AlphaFoldDB" id="A0A388TGA9"/>
<dbReference type="Proteomes" id="UP000275925">
    <property type="component" value="Unassembled WGS sequence"/>
</dbReference>
<organism evidence="12 13">
    <name type="scientific">Candidatus Termititenax persephonae</name>
    <dbReference type="NCBI Taxonomy" id="2218525"/>
    <lineage>
        <taxon>Bacteria</taxon>
        <taxon>Bacillati</taxon>
        <taxon>Candidatus Margulisiibacteriota</taxon>
        <taxon>Candidatus Termititenacia</taxon>
        <taxon>Candidatus Termititenacales</taxon>
        <taxon>Candidatus Termititenacaceae</taxon>
        <taxon>Candidatus Termititenax</taxon>
    </lineage>
</organism>
<dbReference type="GO" id="GO:0008270">
    <property type="term" value="F:zinc ion binding"/>
    <property type="evidence" value="ECO:0007669"/>
    <property type="project" value="TreeGrafter"/>
</dbReference>
<keyword evidence="10" id="KW-0804">Transcription</keyword>
<keyword evidence="4" id="KW-0963">Cytoplasm</keyword>
<keyword evidence="8" id="KW-0805">Transcription regulation</keyword>
<evidence type="ECO:0000256" key="1">
    <source>
        <dbReference type="ARBA" id="ARBA00004496"/>
    </source>
</evidence>
<keyword evidence="5" id="KW-0678">Repressor</keyword>
<evidence type="ECO:0000256" key="9">
    <source>
        <dbReference type="ARBA" id="ARBA00023125"/>
    </source>
</evidence>
<dbReference type="GO" id="GO:1900376">
    <property type="term" value="P:regulation of secondary metabolite biosynthetic process"/>
    <property type="evidence" value="ECO:0007669"/>
    <property type="project" value="TreeGrafter"/>
</dbReference>
<evidence type="ECO:0000256" key="5">
    <source>
        <dbReference type="ARBA" id="ARBA00022491"/>
    </source>
</evidence>
<keyword evidence="13" id="KW-1185">Reference proteome</keyword>
<comment type="subcellular location">
    <subcellularLocation>
        <location evidence="1">Cytoplasm</location>
    </subcellularLocation>
</comment>
<feature type="binding site" evidence="11">
    <location>
        <position position="99"/>
    </location>
    <ligand>
        <name>Zn(2+)</name>
        <dbReference type="ChEBI" id="CHEBI:29105"/>
    </ligand>
</feature>
<evidence type="ECO:0000313" key="13">
    <source>
        <dbReference type="Proteomes" id="UP000275925"/>
    </source>
</evidence>
<sequence length="146" mass="16797">MMSQEEVKILADYIAENALRNTHQRFDVLDVFINSEGHFSIEELHELVKKKYPKASFSSTFRAMQVIEKAGLAARISGVDGVFRFEHLYKHQNHGHLVCTQCGQIIEYDNSKIIKLQKKIAAAHHFEPIRFGAKVRGICRNCQVKR</sequence>
<dbReference type="PANTHER" id="PTHR33202">
    <property type="entry name" value="ZINC UPTAKE REGULATION PROTEIN"/>
    <property type="match status" value="1"/>
</dbReference>
<dbReference type="SUPFAM" id="SSF46785">
    <property type="entry name" value="Winged helix' DNA-binding domain"/>
    <property type="match status" value="1"/>
</dbReference>
<dbReference type="PANTHER" id="PTHR33202:SF2">
    <property type="entry name" value="FERRIC UPTAKE REGULATION PROTEIN"/>
    <property type="match status" value="1"/>
</dbReference>
<evidence type="ECO:0000256" key="11">
    <source>
        <dbReference type="PIRSR" id="PIRSR602481-1"/>
    </source>
</evidence>
<dbReference type="GO" id="GO:0005829">
    <property type="term" value="C:cytosol"/>
    <property type="evidence" value="ECO:0007669"/>
    <property type="project" value="TreeGrafter"/>
</dbReference>
<name>A0A388TGA9_9BACT</name>
<comment type="caution">
    <text evidence="12">The sequence shown here is derived from an EMBL/GenBank/DDBJ whole genome shotgun (WGS) entry which is preliminary data.</text>
</comment>
<evidence type="ECO:0000256" key="6">
    <source>
        <dbReference type="ARBA" id="ARBA00022723"/>
    </source>
</evidence>
<evidence type="ECO:0000256" key="10">
    <source>
        <dbReference type="ARBA" id="ARBA00023163"/>
    </source>
</evidence>
<keyword evidence="6 11" id="KW-0479">Metal-binding</keyword>
<keyword evidence="9" id="KW-0238">DNA-binding</keyword>
<dbReference type="InterPro" id="IPR036390">
    <property type="entry name" value="WH_DNA-bd_sf"/>
</dbReference>